<dbReference type="Proteomes" id="UP000256964">
    <property type="component" value="Unassembled WGS sequence"/>
</dbReference>
<keyword evidence="2" id="KW-1185">Reference proteome</keyword>
<proteinExistence type="predicted"/>
<organism evidence="1 2">
    <name type="scientific">Lentinus brumalis</name>
    <dbReference type="NCBI Taxonomy" id="2498619"/>
    <lineage>
        <taxon>Eukaryota</taxon>
        <taxon>Fungi</taxon>
        <taxon>Dikarya</taxon>
        <taxon>Basidiomycota</taxon>
        <taxon>Agaricomycotina</taxon>
        <taxon>Agaricomycetes</taxon>
        <taxon>Polyporales</taxon>
        <taxon>Polyporaceae</taxon>
        <taxon>Lentinus</taxon>
    </lineage>
</organism>
<name>A0A371CLW5_9APHY</name>
<evidence type="ECO:0000313" key="1">
    <source>
        <dbReference type="EMBL" id="RDX41276.1"/>
    </source>
</evidence>
<gene>
    <name evidence="1" type="ORF">OH76DRAFT_1489605</name>
</gene>
<protein>
    <submittedName>
        <fullName evidence="1">Uncharacterized protein</fullName>
    </submittedName>
</protein>
<sequence length="223" mass="24688">MSTLGSLPQDCPELVDDQLARDAYQDVLLAESESMSNIQRAHARVLGFALLAPPHAETRAFIAERLSTFRGSPAKARRKCYDLGRMLLLNSITLFDKGSDKHWRRPADSVLKALLGPRWFEFYQDIMSNIEPASKNHENSRHNAAARDAYACVASHILDPIVIAAGKIGEKLPTSVLGAITAKTIRLPQATHCAHIIPEFLNCFGTSKTRKASRTILRILLCL</sequence>
<evidence type="ECO:0000313" key="2">
    <source>
        <dbReference type="Proteomes" id="UP000256964"/>
    </source>
</evidence>
<accession>A0A371CLW5</accession>
<reference evidence="1 2" key="1">
    <citation type="journal article" date="2018" name="Biotechnol. Biofuels">
        <title>Integrative visual omics of the white-rot fungus Polyporus brumalis exposes the biotechnological potential of its oxidative enzymes for delignifying raw plant biomass.</title>
        <authorList>
            <person name="Miyauchi S."/>
            <person name="Rancon A."/>
            <person name="Drula E."/>
            <person name="Hage H."/>
            <person name="Chaduli D."/>
            <person name="Favel A."/>
            <person name="Grisel S."/>
            <person name="Henrissat B."/>
            <person name="Herpoel-Gimbert I."/>
            <person name="Ruiz-Duenas F.J."/>
            <person name="Chevret D."/>
            <person name="Hainaut M."/>
            <person name="Lin J."/>
            <person name="Wang M."/>
            <person name="Pangilinan J."/>
            <person name="Lipzen A."/>
            <person name="Lesage-Meessen L."/>
            <person name="Navarro D."/>
            <person name="Riley R."/>
            <person name="Grigoriev I.V."/>
            <person name="Zhou S."/>
            <person name="Raouche S."/>
            <person name="Rosso M.N."/>
        </authorList>
    </citation>
    <scope>NUCLEOTIDE SEQUENCE [LARGE SCALE GENOMIC DNA]</scope>
    <source>
        <strain evidence="1 2">BRFM 1820</strain>
    </source>
</reference>
<dbReference type="EMBL" id="KZ857517">
    <property type="protein sequence ID" value="RDX41276.1"/>
    <property type="molecule type" value="Genomic_DNA"/>
</dbReference>
<dbReference type="AlphaFoldDB" id="A0A371CLW5"/>